<reference evidence="1 2" key="1">
    <citation type="submission" date="2023-04" db="EMBL/GenBank/DDBJ databases">
        <title>Ectobacillus antri isolated from activated sludge.</title>
        <authorList>
            <person name="Yan P."/>
            <person name="Liu X."/>
        </authorList>
    </citation>
    <scope>NUCLEOTIDE SEQUENCE [LARGE SCALE GENOMIC DNA]</scope>
    <source>
        <strain evidence="1 2">C18H</strain>
    </source>
</reference>
<sequence length="102" mass="12202">MHFAEQPFVIYSLYEQLEEIIFKKEDPTIALFLFSHVNADRTCTLAMYDAHWNSKTKEHTLASTYKLFHFADKEEMLRYIQIFKGRRWFTPITSGDMHPSLH</sequence>
<keyword evidence="2" id="KW-1185">Reference proteome</keyword>
<accession>A0ABT6H9J9</accession>
<dbReference type="Proteomes" id="UP001218246">
    <property type="component" value="Unassembled WGS sequence"/>
</dbReference>
<evidence type="ECO:0000313" key="2">
    <source>
        <dbReference type="Proteomes" id="UP001218246"/>
    </source>
</evidence>
<dbReference type="EMBL" id="JARULN010000034">
    <property type="protein sequence ID" value="MDG5755558.1"/>
    <property type="molecule type" value="Genomic_DNA"/>
</dbReference>
<gene>
    <name evidence="1" type="ORF">P6P90_16830</name>
</gene>
<comment type="caution">
    <text evidence="1">The sequence shown here is derived from an EMBL/GenBank/DDBJ whole genome shotgun (WGS) entry which is preliminary data.</text>
</comment>
<protein>
    <submittedName>
        <fullName evidence="1">Uncharacterized protein</fullName>
    </submittedName>
</protein>
<evidence type="ECO:0000313" key="1">
    <source>
        <dbReference type="EMBL" id="MDG5755558.1"/>
    </source>
</evidence>
<proteinExistence type="predicted"/>
<name>A0ABT6H9J9_9BACI</name>
<organism evidence="1 2">
    <name type="scientific">Ectobacillus antri</name>
    <dbReference type="NCBI Taxonomy" id="2486280"/>
    <lineage>
        <taxon>Bacteria</taxon>
        <taxon>Bacillati</taxon>
        <taxon>Bacillota</taxon>
        <taxon>Bacilli</taxon>
        <taxon>Bacillales</taxon>
        <taxon>Bacillaceae</taxon>
        <taxon>Ectobacillus</taxon>
    </lineage>
</organism>
<dbReference type="RefSeq" id="WP_124565907.1">
    <property type="nucleotide sequence ID" value="NZ_JARRRY010000034.1"/>
</dbReference>